<comment type="caution">
    <text evidence="2">The sequence shown here is derived from an EMBL/GenBank/DDBJ whole genome shotgun (WGS) entry which is preliminary data.</text>
</comment>
<dbReference type="InterPro" id="IPR035461">
    <property type="entry name" value="GmhA/DiaA"/>
</dbReference>
<dbReference type="InterPro" id="IPR046348">
    <property type="entry name" value="SIS_dom_sf"/>
</dbReference>
<gene>
    <name evidence="2" type="ORF">EV195_101455</name>
</gene>
<name>A0A4R2P322_9FLAO</name>
<feature type="domain" description="SIS" evidence="1">
    <location>
        <begin position="31"/>
        <end position="185"/>
    </location>
</feature>
<sequence length="185" mass="20549">MILENLEEHILVLRETIKAYEQEIIYVANECSKRLKAGGRIYILGNGGSAADAQHMAAELVGCFNKKNRKALPAIALTTDTSVITSVSNDFTYYNVFSRQIEAFVTEKDVVIAISTSGNSRNVINALKESKKKNCFTIGLSGNNGGLMNEYCNKNIIVSSTKTPIIQEVHLFIEHRICDIIDKKF</sequence>
<dbReference type="EMBL" id="SLXM01000001">
    <property type="protein sequence ID" value="TCP28291.1"/>
    <property type="molecule type" value="Genomic_DNA"/>
</dbReference>
<dbReference type="GO" id="GO:1901135">
    <property type="term" value="P:carbohydrate derivative metabolic process"/>
    <property type="evidence" value="ECO:0007669"/>
    <property type="project" value="InterPro"/>
</dbReference>
<dbReference type="SUPFAM" id="SSF53697">
    <property type="entry name" value="SIS domain"/>
    <property type="match status" value="1"/>
</dbReference>
<dbReference type="CDD" id="cd05006">
    <property type="entry name" value="SIS_GmhA"/>
    <property type="match status" value="1"/>
</dbReference>
<dbReference type="AlphaFoldDB" id="A0A4R2P322"/>
<dbReference type="GO" id="GO:0097367">
    <property type="term" value="F:carbohydrate derivative binding"/>
    <property type="evidence" value="ECO:0007669"/>
    <property type="project" value="InterPro"/>
</dbReference>
<proteinExistence type="predicted"/>
<reference evidence="2 3" key="1">
    <citation type="submission" date="2019-03" db="EMBL/GenBank/DDBJ databases">
        <title>Genomic Encyclopedia of Type Strains, Phase IV (KMG-IV): sequencing the most valuable type-strain genomes for metagenomic binning, comparative biology and taxonomic classification.</title>
        <authorList>
            <person name="Goeker M."/>
        </authorList>
    </citation>
    <scope>NUCLEOTIDE SEQUENCE [LARGE SCALE GENOMIC DNA]</scope>
    <source>
        <strain evidence="2 3">DSM 14836</strain>
    </source>
</reference>
<dbReference type="Pfam" id="PF13580">
    <property type="entry name" value="SIS_2"/>
    <property type="match status" value="1"/>
</dbReference>
<dbReference type="RefSeq" id="WP_132792318.1">
    <property type="nucleotide sequence ID" value="NZ_SLXM01000001.1"/>
</dbReference>
<dbReference type="GO" id="GO:0016853">
    <property type="term" value="F:isomerase activity"/>
    <property type="evidence" value="ECO:0007669"/>
    <property type="project" value="UniProtKB-KW"/>
</dbReference>
<dbReference type="PROSITE" id="PS51464">
    <property type="entry name" value="SIS"/>
    <property type="match status" value="1"/>
</dbReference>
<dbReference type="PANTHER" id="PTHR30390">
    <property type="entry name" value="SEDOHEPTULOSE 7-PHOSPHATE ISOMERASE / DNAA INITIATOR-ASSOCIATING FACTOR FOR REPLICATION INITIATION"/>
    <property type="match status" value="1"/>
</dbReference>
<dbReference type="OrthoDB" id="9781311at2"/>
<dbReference type="Gene3D" id="3.40.50.10490">
    <property type="entry name" value="Glucose-6-phosphate isomerase like protein, domain 1"/>
    <property type="match status" value="1"/>
</dbReference>
<protein>
    <submittedName>
        <fullName evidence="2">Phosphoheptose isomerase</fullName>
    </submittedName>
</protein>
<evidence type="ECO:0000259" key="1">
    <source>
        <dbReference type="PROSITE" id="PS51464"/>
    </source>
</evidence>
<dbReference type="PANTHER" id="PTHR30390:SF6">
    <property type="entry name" value="DNAA INITIATOR-ASSOCIATING PROTEIN DIAA"/>
    <property type="match status" value="1"/>
</dbReference>
<keyword evidence="3" id="KW-1185">Reference proteome</keyword>
<organism evidence="2 3">
    <name type="scientific">Tenacibaculum skagerrakense</name>
    <dbReference type="NCBI Taxonomy" id="186571"/>
    <lineage>
        <taxon>Bacteria</taxon>
        <taxon>Pseudomonadati</taxon>
        <taxon>Bacteroidota</taxon>
        <taxon>Flavobacteriia</taxon>
        <taxon>Flavobacteriales</taxon>
        <taxon>Flavobacteriaceae</taxon>
        <taxon>Tenacibaculum</taxon>
    </lineage>
</organism>
<keyword evidence="2" id="KW-0413">Isomerase</keyword>
<dbReference type="InterPro" id="IPR001347">
    <property type="entry name" value="SIS_dom"/>
</dbReference>
<dbReference type="Proteomes" id="UP000294564">
    <property type="component" value="Unassembled WGS sequence"/>
</dbReference>
<evidence type="ECO:0000313" key="3">
    <source>
        <dbReference type="Proteomes" id="UP000294564"/>
    </source>
</evidence>
<evidence type="ECO:0000313" key="2">
    <source>
        <dbReference type="EMBL" id="TCP28291.1"/>
    </source>
</evidence>
<accession>A0A4R2P322</accession>
<dbReference type="InterPro" id="IPR050099">
    <property type="entry name" value="SIS_GmhA/DiaA_subfam"/>
</dbReference>